<reference evidence="4" key="1">
    <citation type="journal article" date="2023" name="Proc. Natl. Acad. Sci. U.S.A.">
        <title>Genomic and structural basis for evolution of tropane alkaloid biosynthesis.</title>
        <authorList>
            <person name="Wanga Y.-J."/>
            <person name="Taina T."/>
            <person name="Yua J.-Y."/>
            <person name="Lia J."/>
            <person name="Xua B."/>
            <person name="Chenc J."/>
            <person name="D'Auriad J.C."/>
            <person name="Huanga J.-P."/>
            <person name="Huanga S.-X."/>
        </authorList>
    </citation>
    <scope>NUCLEOTIDE SEQUENCE [LARGE SCALE GENOMIC DNA]</scope>
    <source>
        <strain evidence="4">cv. KIB-2019</strain>
    </source>
</reference>
<sequence length="150" mass="16540">MRFSRVLGVSVLLGFTVPNIVDNLETETTTTEDVEVTKGKQTKIGRKTKKRTRSLIDEGVARSPPTVGFTIEEELKVTTPQPTQTSQASTSAIPLPSQSSNSASQYRFMPTPSVPRQQPINNAFNVESVFEFPSNNESKPVIILMLRLDS</sequence>
<evidence type="ECO:0000313" key="3">
    <source>
        <dbReference type="EMBL" id="KAJ8557320.1"/>
    </source>
</evidence>
<dbReference type="Proteomes" id="UP001152561">
    <property type="component" value="Unassembled WGS sequence"/>
</dbReference>
<comment type="caution">
    <text evidence="3">The sequence shown here is derived from an EMBL/GenBank/DDBJ whole genome shotgun (WGS) entry which is preliminary data.</text>
</comment>
<keyword evidence="2" id="KW-0732">Signal</keyword>
<feature type="region of interest" description="Disordered" evidence="1">
    <location>
        <begin position="78"/>
        <end position="105"/>
    </location>
</feature>
<feature type="compositionally biased region" description="Polar residues" evidence="1">
    <location>
        <begin position="96"/>
        <end position="105"/>
    </location>
</feature>
<protein>
    <submittedName>
        <fullName evidence="3">Uncharacterized protein</fullName>
    </submittedName>
</protein>
<accession>A0A9Q1MD96</accession>
<gene>
    <name evidence="3" type="ORF">K7X08_002945</name>
</gene>
<organism evidence="3 4">
    <name type="scientific">Anisodus acutangulus</name>
    <dbReference type="NCBI Taxonomy" id="402998"/>
    <lineage>
        <taxon>Eukaryota</taxon>
        <taxon>Viridiplantae</taxon>
        <taxon>Streptophyta</taxon>
        <taxon>Embryophyta</taxon>
        <taxon>Tracheophyta</taxon>
        <taxon>Spermatophyta</taxon>
        <taxon>Magnoliopsida</taxon>
        <taxon>eudicotyledons</taxon>
        <taxon>Gunneridae</taxon>
        <taxon>Pentapetalae</taxon>
        <taxon>asterids</taxon>
        <taxon>lamiids</taxon>
        <taxon>Solanales</taxon>
        <taxon>Solanaceae</taxon>
        <taxon>Solanoideae</taxon>
        <taxon>Hyoscyameae</taxon>
        <taxon>Anisodus</taxon>
    </lineage>
</organism>
<keyword evidence="4" id="KW-1185">Reference proteome</keyword>
<evidence type="ECO:0000313" key="4">
    <source>
        <dbReference type="Proteomes" id="UP001152561"/>
    </source>
</evidence>
<evidence type="ECO:0000256" key="2">
    <source>
        <dbReference type="SAM" id="SignalP"/>
    </source>
</evidence>
<proteinExistence type="predicted"/>
<dbReference type="AlphaFoldDB" id="A0A9Q1MD96"/>
<name>A0A9Q1MD96_9SOLA</name>
<feature type="signal peptide" evidence="2">
    <location>
        <begin position="1"/>
        <end position="18"/>
    </location>
</feature>
<feature type="compositionally biased region" description="Low complexity" evidence="1">
    <location>
        <begin position="78"/>
        <end position="92"/>
    </location>
</feature>
<dbReference type="EMBL" id="JAJAGQ010000007">
    <property type="protein sequence ID" value="KAJ8557320.1"/>
    <property type="molecule type" value="Genomic_DNA"/>
</dbReference>
<evidence type="ECO:0000256" key="1">
    <source>
        <dbReference type="SAM" id="MobiDB-lite"/>
    </source>
</evidence>
<feature type="chain" id="PRO_5040517337" evidence="2">
    <location>
        <begin position="19"/>
        <end position="150"/>
    </location>
</feature>